<dbReference type="EMBL" id="LKHS01000009">
    <property type="protein sequence ID" value="KQH85981.1"/>
    <property type="molecule type" value="Genomic_DNA"/>
</dbReference>
<dbReference type="AlphaFoldDB" id="A0A0Q2R1B6"/>
<comment type="caution">
    <text evidence="6">The sequence shown here is derived from an EMBL/GenBank/DDBJ whole genome shotgun (WGS) entry which is preliminary data.</text>
</comment>
<dbReference type="SUPFAM" id="SSF53850">
    <property type="entry name" value="Periplasmic binding protein-like II"/>
    <property type="match status" value="1"/>
</dbReference>
<dbReference type="RefSeq" id="WP_055466194.1">
    <property type="nucleotide sequence ID" value="NZ_JBPASO010000003.1"/>
</dbReference>
<organism evidence="6 7">
    <name type="scientific">Vibrio furnissii</name>
    <dbReference type="NCBI Taxonomy" id="29494"/>
    <lineage>
        <taxon>Bacteria</taxon>
        <taxon>Pseudomonadati</taxon>
        <taxon>Pseudomonadota</taxon>
        <taxon>Gammaproteobacteria</taxon>
        <taxon>Vibrionales</taxon>
        <taxon>Vibrionaceae</taxon>
        <taxon>Vibrio</taxon>
    </lineage>
</organism>
<evidence type="ECO:0000256" key="4">
    <source>
        <dbReference type="ARBA" id="ARBA00023163"/>
    </source>
</evidence>
<keyword evidence="4" id="KW-0804">Transcription</keyword>
<dbReference type="CDD" id="cd05466">
    <property type="entry name" value="PBP2_LTTR_substrate"/>
    <property type="match status" value="1"/>
</dbReference>
<keyword evidence="7" id="KW-1185">Reference proteome</keyword>
<evidence type="ECO:0000313" key="7">
    <source>
        <dbReference type="Proteomes" id="UP000051221"/>
    </source>
</evidence>
<dbReference type="GO" id="GO:0003700">
    <property type="term" value="F:DNA-binding transcription factor activity"/>
    <property type="evidence" value="ECO:0007669"/>
    <property type="project" value="InterPro"/>
</dbReference>
<evidence type="ECO:0000256" key="2">
    <source>
        <dbReference type="ARBA" id="ARBA00023015"/>
    </source>
</evidence>
<sequence>MFSIEQLEAFIATAACGSFSSAARKLGKVQSAISQHVMNLEIDCNSQLFERQGRYPVLTPAGHKLLPYAQATVQQHKRLIQQATGLSMQGSQQLTLALDEGILLSGLTSLLTALETEFPLIELECLSASSKDVIEMIESGRATCGLIFSELALPETIDFESIGSIKFDVYVSSQHALAQSVAPHIDTLRLHRQLAVRSRNYTASSFHQPHSPDVWYADNYYLLLDLAIHGFGWCLLPTHLAQAEIEAGRLVRVPVAFEQLAWYTNVDVIQHHQYAQDSIHQRTRELLRQLFKGQSQ</sequence>
<dbReference type="Pfam" id="PF03466">
    <property type="entry name" value="LysR_substrate"/>
    <property type="match status" value="1"/>
</dbReference>
<dbReference type="PROSITE" id="PS50931">
    <property type="entry name" value="HTH_LYSR"/>
    <property type="match status" value="1"/>
</dbReference>
<evidence type="ECO:0000259" key="5">
    <source>
        <dbReference type="PROSITE" id="PS50931"/>
    </source>
</evidence>
<dbReference type="Proteomes" id="UP000051221">
    <property type="component" value="Unassembled WGS sequence"/>
</dbReference>
<evidence type="ECO:0000256" key="1">
    <source>
        <dbReference type="ARBA" id="ARBA00009437"/>
    </source>
</evidence>
<dbReference type="InterPro" id="IPR036390">
    <property type="entry name" value="WH_DNA-bd_sf"/>
</dbReference>
<dbReference type="SUPFAM" id="SSF46785">
    <property type="entry name" value="Winged helix' DNA-binding domain"/>
    <property type="match status" value="1"/>
</dbReference>
<dbReference type="Gene3D" id="3.40.190.290">
    <property type="match status" value="1"/>
</dbReference>
<dbReference type="InterPro" id="IPR036388">
    <property type="entry name" value="WH-like_DNA-bd_sf"/>
</dbReference>
<dbReference type="FunFam" id="1.10.10.10:FF:000001">
    <property type="entry name" value="LysR family transcriptional regulator"/>
    <property type="match status" value="1"/>
</dbReference>
<protein>
    <submittedName>
        <fullName evidence="6">LysR family transcriptional regulator</fullName>
    </submittedName>
</protein>
<dbReference type="Gene3D" id="1.10.10.10">
    <property type="entry name" value="Winged helix-like DNA-binding domain superfamily/Winged helix DNA-binding domain"/>
    <property type="match status" value="1"/>
</dbReference>
<name>A0A0Q2R1B6_VIBFU</name>
<comment type="similarity">
    <text evidence="1">Belongs to the LysR transcriptional regulatory family.</text>
</comment>
<evidence type="ECO:0000313" key="6">
    <source>
        <dbReference type="EMBL" id="KQH85981.1"/>
    </source>
</evidence>
<dbReference type="PANTHER" id="PTHR30126">
    <property type="entry name" value="HTH-TYPE TRANSCRIPTIONAL REGULATOR"/>
    <property type="match status" value="1"/>
</dbReference>
<feature type="domain" description="HTH lysR-type" evidence="5">
    <location>
        <begin position="2"/>
        <end position="59"/>
    </location>
</feature>
<dbReference type="PANTHER" id="PTHR30126:SF91">
    <property type="entry name" value="LYSR FAMILY TRANSCRIPTIONAL REGULATOR"/>
    <property type="match status" value="1"/>
</dbReference>
<keyword evidence="2" id="KW-0805">Transcription regulation</keyword>
<dbReference type="GO" id="GO:0000976">
    <property type="term" value="F:transcription cis-regulatory region binding"/>
    <property type="evidence" value="ECO:0007669"/>
    <property type="project" value="TreeGrafter"/>
</dbReference>
<dbReference type="Pfam" id="PF00126">
    <property type="entry name" value="HTH_1"/>
    <property type="match status" value="1"/>
</dbReference>
<dbReference type="InterPro" id="IPR005119">
    <property type="entry name" value="LysR_subst-bd"/>
</dbReference>
<accession>A0A0Q2R1B6</accession>
<dbReference type="InterPro" id="IPR000847">
    <property type="entry name" value="LysR_HTH_N"/>
</dbReference>
<keyword evidence="3" id="KW-0238">DNA-binding</keyword>
<reference evidence="6 7" key="1">
    <citation type="submission" date="2015-08" db="EMBL/GenBank/DDBJ databases">
        <title>Antibacterial properties of a collection of Vibrionaceae strains.</title>
        <authorList>
            <person name="Giubergia S."/>
        </authorList>
    </citation>
    <scope>NUCLEOTIDE SEQUENCE [LARGE SCALE GENOMIC DNA]</scope>
    <source>
        <strain evidence="6 7">S0821</strain>
    </source>
</reference>
<proteinExistence type="inferred from homology"/>
<gene>
    <name evidence="6" type="ORF">AMR76_11945</name>
</gene>
<evidence type="ECO:0000256" key="3">
    <source>
        <dbReference type="ARBA" id="ARBA00023125"/>
    </source>
</evidence>
<dbReference type="InParanoid" id="A0A0Q2R1B6"/>